<dbReference type="AlphaFoldDB" id="A0A2T8FAG5"/>
<feature type="transmembrane region" description="Helical" evidence="2">
    <location>
        <begin position="122"/>
        <end position="146"/>
    </location>
</feature>
<feature type="compositionally biased region" description="Low complexity" evidence="1">
    <location>
        <begin position="8"/>
        <end position="21"/>
    </location>
</feature>
<proteinExistence type="predicted"/>
<dbReference type="OrthoDB" id="5194448at2"/>
<protein>
    <submittedName>
        <fullName evidence="3">DUF3043 domain-containing protein</fullName>
    </submittedName>
</protein>
<gene>
    <name evidence="3" type="ORF">DDE18_10110</name>
</gene>
<evidence type="ECO:0000256" key="2">
    <source>
        <dbReference type="SAM" id="Phobius"/>
    </source>
</evidence>
<feature type="transmembrane region" description="Helical" evidence="2">
    <location>
        <begin position="98"/>
        <end position="116"/>
    </location>
</feature>
<dbReference type="RefSeq" id="WP_116572143.1">
    <property type="nucleotide sequence ID" value="NZ_QDGZ01000004.1"/>
</dbReference>
<sequence length="196" mass="22045">MFRRSKTETSSTTDPTPASSGSGKGRPTPTRKEAEALARARAKAPRTRKEQAAAARAVRGESSRKIREAMKTGDERYLPARDRGPMRRFVRDFVDSRFSFIELMVPILVVTLILGYSGSTYLAGVANSVLFGALLLIVLDMVILRFRLRRELARRFPGESVKGATYYAVMRALQMKFMRLPKAQVKIGQKLPETYR</sequence>
<dbReference type="EMBL" id="QDGZ01000004">
    <property type="protein sequence ID" value="PVG82711.1"/>
    <property type="molecule type" value="Genomic_DNA"/>
</dbReference>
<dbReference type="InterPro" id="IPR021403">
    <property type="entry name" value="DUF3043"/>
</dbReference>
<feature type="region of interest" description="Disordered" evidence="1">
    <location>
        <begin position="1"/>
        <end position="66"/>
    </location>
</feature>
<keyword evidence="2" id="KW-0812">Transmembrane</keyword>
<accession>A0A2T8FAG5</accession>
<evidence type="ECO:0000313" key="3">
    <source>
        <dbReference type="EMBL" id="PVG82711.1"/>
    </source>
</evidence>
<evidence type="ECO:0000313" key="4">
    <source>
        <dbReference type="Proteomes" id="UP000246018"/>
    </source>
</evidence>
<organism evidence="3 4">
    <name type="scientific">Nocardioides gansuensis</name>
    <dbReference type="NCBI Taxonomy" id="2138300"/>
    <lineage>
        <taxon>Bacteria</taxon>
        <taxon>Bacillati</taxon>
        <taxon>Actinomycetota</taxon>
        <taxon>Actinomycetes</taxon>
        <taxon>Propionibacteriales</taxon>
        <taxon>Nocardioidaceae</taxon>
        <taxon>Nocardioides</taxon>
    </lineage>
</organism>
<keyword evidence="4" id="KW-1185">Reference proteome</keyword>
<evidence type="ECO:0000256" key="1">
    <source>
        <dbReference type="SAM" id="MobiDB-lite"/>
    </source>
</evidence>
<keyword evidence="2" id="KW-1133">Transmembrane helix</keyword>
<dbReference type="Pfam" id="PF11241">
    <property type="entry name" value="DUF3043"/>
    <property type="match status" value="1"/>
</dbReference>
<keyword evidence="2" id="KW-0472">Membrane</keyword>
<name>A0A2T8FAG5_9ACTN</name>
<dbReference type="Proteomes" id="UP000246018">
    <property type="component" value="Unassembled WGS sequence"/>
</dbReference>
<reference evidence="3 4" key="1">
    <citation type="submission" date="2018-04" db="EMBL/GenBank/DDBJ databases">
        <title>Genome of Nocardioides gansuensis WSJ-1.</title>
        <authorList>
            <person name="Wu S."/>
            <person name="Wang G."/>
        </authorList>
    </citation>
    <scope>NUCLEOTIDE SEQUENCE [LARGE SCALE GENOMIC DNA]</scope>
    <source>
        <strain evidence="3 4">WSJ-1</strain>
    </source>
</reference>
<comment type="caution">
    <text evidence="3">The sequence shown here is derived from an EMBL/GenBank/DDBJ whole genome shotgun (WGS) entry which is preliminary data.</text>
</comment>